<dbReference type="PANTHER" id="PTHR30146:SF150">
    <property type="entry name" value="ARABINOSE METABOLISM TRANSCRIPTIONAL REPRESSOR"/>
    <property type="match status" value="1"/>
</dbReference>
<name>A0A6P1TJN6_9FIRM</name>
<dbReference type="KEGG" id="anr:Ana3638_05555"/>
<dbReference type="PANTHER" id="PTHR30146">
    <property type="entry name" value="LACI-RELATED TRANSCRIPTIONAL REPRESSOR"/>
    <property type="match status" value="1"/>
</dbReference>
<dbReference type="PROSITE" id="PS50949">
    <property type="entry name" value="HTH_GNTR"/>
    <property type="match status" value="1"/>
</dbReference>
<feature type="domain" description="HTH gntR-type" evidence="4">
    <location>
        <begin position="6"/>
        <end position="74"/>
    </location>
</feature>
<dbReference type="Pfam" id="PF00392">
    <property type="entry name" value="GntR"/>
    <property type="match status" value="1"/>
</dbReference>
<dbReference type="RefSeq" id="WP_161837138.1">
    <property type="nucleotide sequence ID" value="NZ_CP048000.1"/>
</dbReference>
<dbReference type="InterPro" id="IPR036390">
    <property type="entry name" value="WH_DNA-bd_sf"/>
</dbReference>
<evidence type="ECO:0000313" key="6">
    <source>
        <dbReference type="Proteomes" id="UP000464314"/>
    </source>
</evidence>
<dbReference type="EMBL" id="CP048000">
    <property type="protein sequence ID" value="QHQ60302.1"/>
    <property type="molecule type" value="Genomic_DNA"/>
</dbReference>
<keyword evidence="3" id="KW-0804">Transcription</keyword>
<sequence length="362" mass="41001">MNNNELSKHAVLSLWIKENIADNTFKIGDKIPSENELASRFMISRQTVRQAIGTLVAEGILIREHGRGTYVNFPGKKEPADKTKRIGVITTYLDDYVFPSIIHGIEEVLTDGGYTMSLGITHNKPSDEENCLIQMMQSGVDAFIVEGTKSALPNFNKRLYEQIKEKNIPTVFINGYYTGYNDSYIILDDVKAGEMVADVLIQNGHKYIGGFYKSDDFQGIRRYEGLLKALKKNNLTINDTSIIWYTTEDYKYYFEGTMDHIILNRLSEVTSVVCYNDLVAASLIRLLKRNGKNVPEDISVVSFDDSFLSKQMVFNLTSIVYPAKKVGKKAAQIILQQLNVSKKPEHVVFEPILKIRDSVKKL</sequence>
<gene>
    <name evidence="5" type="ORF">Ana3638_05555</name>
</gene>
<dbReference type="CDD" id="cd01541">
    <property type="entry name" value="PBP1_AraR"/>
    <property type="match status" value="1"/>
</dbReference>
<dbReference type="InterPro" id="IPR036388">
    <property type="entry name" value="WH-like_DNA-bd_sf"/>
</dbReference>
<dbReference type="InterPro" id="IPR000524">
    <property type="entry name" value="Tscrpt_reg_HTH_GntR"/>
</dbReference>
<dbReference type="CDD" id="cd07377">
    <property type="entry name" value="WHTH_GntR"/>
    <property type="match status" value="1"/>
</dbReference>
<dbReference type="SUPFAM" id="SSF46785">
    <property type="entry name" value="Winged helix' DNA-binding domain"/>
    <property type="match status" value="1"/>
</dbReference>
<dbReference type="Proteomes" id="UP000464314">
    <property type="component" value="Chromosome"/>
</dbReference>
<dbReference type="SUPFAM" id="SSF53822">
    <property type="entry name" value="Periplasmic binding protein-like I"/>
    <property type="match status" value="1"/>
</dbReference>
<keyword evidence="1" id="KW-0805">Transcription regulation</keyword>
<dbReference type="Pfam" id="PF13377">
    <property type="entry name" value="Peripla_BP_3"/>
    <property type="match status" value="1"/>
</dbReference>
<keyword evidence="2" id="KW-0238">DNA-binding</keyword>
<dbReference type="InterPro" id="IPR046335">
    <property type="entry name" value="LacI/GalR-like_sensor"/>
</dbReference>
<evidence type="ECO:0000259" key="4">
    <source>
        <dbReference type="PROSITE" id="PS50949"/>
    </source>
</evidence>
<dbReference type="InterPro" id="IPR028082">
    <property type="entry name" value="Peripla_BP_I"/>
</dbReference>
<dbReference type="GO" id="GO:0000976">
    <property type="term" value="F:transcription cis-regulatory region binding"/>
    <property type="evidence" value="ECO:0007669"/>
    <property type="project" value="TreeGrafter"/>
</dbReference>
<dbReference type="SMART" id="SM00345">
    <property type="entry name" value="HTH_GNTR"/>
    <property type="match status" value="1"/>
</dbReference>
<evidence type="ECO:0000313" key="5">
    <source>
        <dbReference type="EMBL" id="QHQ60302.1"/>
    </source>
</evidence>
<dbReference type="InterPro" id="IPR033532">
    <property type="entry name" value="AraR_ligand_bind_dom"/>
</dbReference>
<evidence type="ECO:0000256" key="3">
    <source>
        <dbReference type="ARBA" id="ARBA00023163"/>
    </source>
</evidence>
<dbReference type="Gene3D" id="3.40.50.2300">
    <property type="match status" value="2"/>
</dbReference>
<dbReference type="GO" id="GO:0003700">
    <property type="term" value="F:DNA-binding transcription factor activity"/>
    <property type="evidence" value="ECO:0007669"/>
    <property type="project" value="InterPro"/>
</dbReference>
<protein>
    <submittedName>
        <fullName evidence="5">Substrate-binding domain-containing protein</fullName>
    </submittedName>
</protein>
<dbReference type="PRINTS" id="PR00035">
    <property type="entry name" value="HTHGNTR"/>
</dbReference>
<organism evidence="5 6">
    <name type="scientific">Anaerocolumna sedimenticola</name>
    <dbReference type="NCBI Taxonomy" id="2696063"/>
    <lineage>
        <taxon>Bacteria</taxon>
        <taxon>Bacillati</taxon>
        <taxon>Bacillota</taxon>
        <taxon>Clostridia</taxon>
        <taxon>Lachnospirales</taxon>
        <taxon>Lachnospiraceae</taxon>
        <taxon>Anaerocolumna</taxon>
    </lineage>
</organism>
<evidence type="ECO:0000256" key="2">
    <source>
        <dbReference type="ARBA" id="ARBA00023125"/>
    </source>
</evidence>
<keyword evidence="6" id="KW-1185">Reference proteome</keyword>
<evidence type="ECO:0000256" key="1">
    <source>
        <dbReference type="ARBA" id="ARBA00023015"/>
    </source>
</evidence>
<accession>A0A6P1TJN6</accession>
<proteinExistence type="predicted"/>
<dbReference type="Gene3D" id="1.10.10.10">
    <property type="entry name" value="Winged helix-like DNA-binding domain superfamily/Winged helix DNA-binding domain"/>
    <property type="match status" value="1"/>
</dbReference>
<dbReference type="AlphaFoldDB" id="A0A6P1TJN6"/>
<reference evidence="5 6" key="1">
    <citation type="submission" date="2020-01" db="EMBL/GenBank/DDBJ databases">
        <title>Genome analysis of Anaerocolumna sp. CBA3638.</title>
        <authorList>
            <person name="Kim J."/>
            <person name="Roh S.W."/>
        </authorList>
    </citation>
    <scope>NUCLEOTIDE SEQUENCE [LARGE SCALE GENOMIC DNA]</scope>
    <source>
        <strain evidence="5 6">CBA3638</strain>
    </source>
</reference>